<evidence type="ECO:0000313" key="5">
    <source>
        <dbReference type="Proteomes" id="UP000321379"/>
    </source>
</evidence>
<comment type="caution">
    <text evidence="4">The sequence shown here is derived from an EMBL/GenBank/DDBJ whole genome shotgun (WGS) entry which is preliminary data.</text>
</comment>
<sequence length="186" mass="20190">MAIRTQQSLSGFIVGDPELTTTSNGDSRFHARIGQEHFQRNEDGSFTQLESTFHDLVQYRKAAERTFERFQKGDNFVAEGYVREYDYDVDGQSRRGEEFVAKKIGHDTARHTYTVNRKTPTVEGSAGHGADAVSASPQAAGTGSADPAPSPHRSNQAKPRRSQLANIGTGSTSSSPTPAASVDVPF</sequence>
<feature type="region of interest" description="Disordered" evidence="3">
    <location>
        <begin position="111"/>
        <end position="186"/>
    </location>
</feature>
<protein>
    <submittedName>
        <fullName evidence="4">Single-stranded DNA-binding protein</fullName>
    </submittedName>
</protein>
<dbReference type="Proteomes" id="UP000321379">
    <property type="component" value="Unassembled WGS sequence"/>
</dbReference>
<accession>A0A5C8UPJ1</accession>
<dbReference type="InterPro" id="IPR000424">
    <property type="entry name" value="Primosome_PriB/ssb"/>
</dbReference>
<dbReference type="SUPFAM" id="SSF50249">
    <property type="entry name" value="Nucleic acid-binding proteins"/>
    <property type="match status" value="1"/>
</dbReference>
<gene>
    <name evidence="4" type="ORF">FVP33_11760</name>
</gene>
<dbReference type="InterPro" id="IPR012340">
    <property type="entry name" value="NA-bd_OB-fold"/>
</dbReference>
<dbReference type="AlphaFoldDB" id="A0A5C8UPJ1"/>
<dbReference type="PROSITE" id="PS50935">
    <property type="entry name" value="SSB"/>
    <property type="match status" value="1"/>
</dbReference>
<dbReference type="Pfam" id="PF00436">
    <property type="entry name" value="SSB"/>
    <property type="match status" value="1"/>
</dbReference>
<dbReference type="CDD" id="cd04496">
    <property type="entry name" value="SSB_OBF"/>
    <property type="match status" value="1"/>
</dbReference>
<dbReference type="Gene3D" id="2.40.50.140">
    <property type="entry name" value="Nucleic acid-binding proteins"/>
    <property type="match status" value="1"/>
</dbReference>
<proteinExistence type="predicted"/>
<feature type="compositionally biased region" description="Low complexity" evidence="3">
    <location>
        <begin position="168"/>
        <end position="186"/>
    </location>
</feature>
<evidence type="ECO:0000256" key="2">
    <source>
        <dbReference type="PROSITE-ProRule" id="PRU00252"/>
    </source>
</evidence>
<keyword evidence="5" id="KW-1185">Reference proteome</keyword>
<dbReference type="EMBL" id="VRMG01000008">
    <property type="protein sequence ID" value="TXN29814.1"/>
    <property type="molecule type" value="Genomic_DNA"/>
</dbReference>
<evidence type="ECO:0000256" key="3">
    <source>
        <dbReference type="SAM" id="MobiDB-lite"/>
    </source>
</evidence>
<dbReference type="GO" id="GO:0003697">
    <property type="term" value="F:single-stranded DNA binding"/>
    <property type="evidence" value="ECO:0007669"/>
    <property type="project" value="InterPro"/>
</dbReference>
<organism evidence="4 5">
    <name type="scientific">Lacisediminihabitans profunda</name>
    <dbReference type="NCBI Taxonomy" id="2594790"/>
    <lineage>
        <taxon>Bacteria</taxon>
        <taxon>Bacillati</taxon>
        <taxon>Actinomycetota</taxon>
        <taxon>Actinomycetes</taxon>
        <taxon>Micrococcales</taxon>
        <taxon>Microbacteriaceae</taxon>
        <taxon>Lacisediminihabitans</taxon>
    </lineage>
</organism>
<name>A0A5C8UPJ1_9MICO</name>
<keyword evidence="1 2" id="KW-0238">DNA-binding</keyword>
<dbReference type="RefSeq" id="WP_147783857.1">
    <property type="nucleotide sequence ID" value="NZ_VRMG01000008.1"/>
</dbReference>
<evidence type="ECO:0000256" key="1">
    <source>
        <dbReference type="ARBA" id="ARBA00023125"/>
    </source>
</evidence>
<reference evidence="4 5" key="1">
    <citation type="submission" date="2019-08" db="EMBL/GenBank/DDBJ databases">
        <title>Bacterial whole genome sequence for Glaciihabitans sp. CHu50b-6-2.</title>
        <authorList>
            <person name="Jin L."/>
        </authorList>
    </citation>
    <scope>NUCLEOTIDE SEQUENCE [LARGE SCALE GENOMIC DNA]</scope>
    <source>
        <strain evidence="4 5">CHu50b-6-2</strain>
    </source>
</reference>
<evidence type="ECO:0000313" key="4">
    <source>
        <dbReference type="EMBL" id="TXN29814.1"/>
    </source>
</evidence>